<gene>
    <name evidence="1" type="ORF">R2601_21652</name>
</gene>
<dbReference type="Proteomes" id="UP000006230">
    <property type="component" value="Unassembled WGS sequence"/>
</dbReference>
<comment type="caution">
    <text evidence="1">The sequence shown here is derived from an EMBL/GenBank/DDBJ whole genome shotgun (WGS) entry which is preliminary data.</text>
</comment>
<proteinExistence type="predicted"/>
<evidence type="ECO:0000313" key="1">
    <source>
        <dbReference type="EMBL" id="EAU45919.1"/>
    </source>
</evidence>
<keyword evidence="2" id="KW-1185">Reference proteome</keyword>
<dbReference type="STRING" id="314265.R2601_21652"/>
<name>Q0FNY4_SALBH</name>
<accession>Q0FNY4</accession>
<evidence type="ECO:0000313" key="2">
    <source>
        <dbReference type="Proteomes" id="UP000006230"/>
    </source>
</evidence>
<sequence>MRQAGDLARHRVDPHKVAVAQSRQRAALCSLGRDVDRGRHLARGAGHAAVGDERHLESPILQHRQRGREPVQFGHAVGRGTLEAHYHDGVLGELAGLERGLHRLLVVEDPRLGLDHVPGGIDGGGLHHAVAEIAGELLEPAGLLERVQGRAQDLVVLGLARGVLVDHRAVLQLGLLGVARQPVAGDGADILVQQPRIEQLADQVLQPTRGVEMVHVGQPVGIDLGHQWRDRGDRLEILELELDTRRTRHGRQVQHQVGRAAGGHQADHAVDEGLGVENVTDRAVIVAELGDLERAGGAGHGQRVAQRRVGVDEGGAGQVQPHELHQHLVRVRGAVEGAGARAMIGGHLGLHQRVAPDLAGGVLLAHLGFLVIRQARGHRAGGQEDAGDVAESGGADHQARHDLVADAEIDRRVIGVVRQRHAGRQRDHIAREQRQLHADLALRDPVAHRRHAAGHLCGAAAGSGRIADDLGKTLERLMCRQHVVVGRHDAEVGGTALGQRALVLAHGSIGMGLVAAGQMRPSRALVGGAAHAVEIGGAAGLGPGLDGLGNLRDRGVERHGSSPFDWPSRPDGETSLLSACNAVSAISKARSCGCTGTRGRTQGKRPELSRCSPIAGRRAPISALPLAGPRAL</sequence>
<protein>
    <submittedName>
        <fullName evidence="1">Uncharacterized protein</fullName>
    </submittedName>
</protein>
<dbReference type="EMBL" id="AATQ01000020">
    <property type="protein sequence ID" value="EAU45919.1"/>
    <property type="molecule type" value="Genomic_DNA"/>
</dbReference>
<reference evidence="1 2" key="1">
    <citation type="journal article" date="2010" name="J. Bacteriol.">
        <title>Genome sequences of Pelagibaca bermudensis HTCC2601T and Maritimibacter alkaliphilus HTCC2654T, the type strains of two marine Roseobacter genera.</title>
        <authorList>
            <person name="Thrash J.C."/>
            <person name="Cho J.C."/>
            <person name="Ferriera S."/>
            <person name="Johnson J."/>
            <person name="Vergin K.L."/>
            <person name="Giovannoni S.J."/>
        </authorList>
    </citation>
    <scope>NUCLEOTIDE SEQUENCE [LARGE SCALE GENOMIC DNA]</scope>
    <source>
        <strain evidence="2">DSM 26914 / JCM 13377 / KCTC 12554 / HTCC2601</strain>
    </source>
</reference>
<dbReference type="HOGENOM" id="CLU_432666_0_0_5"/>
<organism evidence="1 2">
    <name type="scientific">Salipiger bermudensis (strain DSM 26914 / JCM 13377 / KCTC 12554 / HTCC2601)</name>
    <name type="common">Pelagibaca bermudensis</name>
    <dbReference type="NCBI Taxonomy" id="314265"/>
    <lineage>
        <taxon>Bacteria</taxon>
        <taxon>Pseudomonadati</taxon>
        <taxon>Pseudomonadota</taxon>
        <taxon>Alphaproteobacteria</taxon>
        <taxon>Rhodobacterales</taxon>
        <taxon>Roseobacteraceae</taxon>
        <taxon>Salipiger</taxon>
    </lineage>
</organism>
<dbReference type="AlphaFoldDB" id="Q0FNY4"/>